<protein>
    <submittedName>
        <fullName evidence="1">Uncharacterized protein</fullName>
    </submittedName>
</protein>
<evidence type="ECO:0000313" key="1">
    <source>
        <dbReference type="EMBL" id="KKL05100.1"/>
    </source>
</evidence>
<sequence>MSRLTIKWVDKKTLKSPQCEFCKEPFPTNGRGRVPQLELDIIAKGARPEEPTYLGGAFPLCRACQRAMQIQPRDTLVDMWWVRKVFHEKCDAITEEEYPEYVGLLTSEVYGSG</sequence>
<gene>
    <name evidence="1" type="ORF">LCGC14_2609430</name>
</gene>
<dbReference type="AlphaFoldDB" id="A0A0F9A6K0"/>
<accession>A0A0F9A6K0</accession>
<proteinExistence type="predicted"/>
<reference evidence="1" key="1">
    <citation type="journal article" date="2015" name="Nature">
        <title>Complex archaea that bridge the gap between prokaryotes and eukaryotes.</title>
        <authorList>
            <person name="Spang A."/>
            <person name="Saw J.H."/>
            <person name="Jorgensen S.L."/>
            <person name="Zaremba-Niedzwiedzka K."/>
            <person name="Martijn J."/>
            <person name="Lind A.E."/>
            <person name="van Eijk R."/>
            <person name="Schleper C."/>
            <person name="Guy L."/>
            <person name="Ettema T.J."/>
        </authorList>
    </citation>
    <scope>NUCLEOTIDE SEQUENCE</scope>
</reference>
<dbReference type="EMBL" id="LAZR01044258">
    <property type="protein sequence ID" value="KKL05100.1"/>
    <property type="molecule type" value="Genomic_DNA"/>
</dbReference>
<organism evidence="1">
    <name type="scientific">marine sediment metagenome</name>
    <dbReference type="NCBI Taxonomy" id="412755"/>
    <lineage>
        <taxon>unclassified sequences</taxon>
        <taxon>metagenomes</taxon>
        <taxon>ecological metagenomes</taxon>
    </lineage>
</organism>
<name>A0A0F9A6K0_9ZZZZ</name>
<comment type="caution">
    <text evidence="1">The sequence shown here is derived from an EMBL/GenBank/DDBJ whole genome shotgun (WGS) entry which is preliminary data.</text>
</comment>